<feature type="binding site" evidence="10">
    <location>
        <position position="282"/>
    </location>
    <ligand>
        <name>an alpha-L-fucosyl-(1-&gt;2)-beta-D-galactosyl derivative</name>
        <dbReference type="ChEBI" id="CHEBI:140327"/>
    </ligand>
</feature>
<dbReference type="GO" id="GO:0016020">
    <property type="term" value="C:membrane"/>
    <property type="evidence" value="ECO:0007669"/>
    <property type="project" value="UniProtKB-SubCell"/>
</dbReference>
<dbReference type="Pfam" id="PF03414">
    <property type="entry name" value="Glyco_transf_6"/>
    <property type="match status" value="1"/>
</dbReference>
<evidence type="ECO:0000256" key="4">
    <source>
        <dbReference type="ARBA" id="ARBA00022679"/>
    </source>
</evidence>
<feature type="binding site" evidence="10">
    <location>
        <position position="82"/>
    </location>
    <ligand>
        <name>UDP-N-acetyl-alpha-D-galactosamine</name>
        <dbReference type="ChEBI" id="CHEBI:67138"/>
    </ligand>
</feature>
<dbReference type="GO" id="GO:0005794">
    <property type="term" value="C:Golgi apparatus"/>
    <property type="evidence" value="ECO:0007669"/>
    <property type="project" value="TreeGrafter"/>
</dbReference>
<comment type="subcellular location">
    <subcellularLocation>
        <location evidence="1">Membrane</location>
        <topology evidence="1">Single-pass type II membrane protein</topology>
    </subcellularLocation>
</comment>
<evidence type="ECO:0000256" key="11">
    <source>
        <dbReference type="PIRSR" id="PIRSR605076-3"/>
    </source>
</evidence>
<dbReference type="InterPro" id="IPR029044">
    <property type="entry name" value="Nucleotide-diphossugar_trans"/>
</dbReference>
<keyword evidence="4" id="KW-0808">Transferase</keyword>
<sequence length="309" mass="35459">RPSSSFGTIKLAALALGSLGRLVLCVCVCVCSVRSPRRDVLTVTPWLAPIIWEGTFNPEVIDRIYRNVNLKIGVTVFAVGKYIRFLHGFLETAEKHLLQGYQVHYYVFTDRPSDVPQVELVPGRALTAIQVTKYARWQEISLRRMEIIKHTIKDRLLQEVDFLYCLDVDMLFHHHWGAEVLGSLVAAIHPGYYKVHRSDFPYERRATSTAYVPIDQGDFYYAGAMFGGYVENVLRLTEACHAALLTDKLNAIEAAWQEESHLNRYLLDRKPTKVLSPEYLWDDTKQQPPELKVIRFSTVVKNYAEVRDI</sequence>
<name>A0A8C4TCF4_ERPCA</name>
<proteinExistence type="inferred from homology"/>
<reference evidence="12" key="2">
    <citation type="submission" date="2025-08" db="UniProtKB">
        <authorList>
            <consortium name="Ensembl"/>
        </authorList>
    </citation>
    <scope>IDENTIFICATION</scope>
</reference>
<keyword evidence="6" id="KW-0735">Signal-anchor</keyword>
<dbReference type="Gene3D" id="3.90.550.10">
    <property type="entry name" value="Spore Coat Polysaccharide Biosynthesis Protein SpsA, Chain A"/>
    <property type="match status" value="1"/>
</dbReference>
<comment type="similarity">
    <text evidence="2">Belongs to the glycosyltransferase 6 family.</text>
</comment>
<keyword evidence="7" id="KW-1133">Transmembrane helix</keyword>
<gene>
    <name evidence="12" type="primary">GBGT1</name>
</gene>
<feature type="binding site" evidence="10">
    <location>
        <begin position="77"/>
        <end position="79"/>
    </location>
    <ligand>
        <name>UDP-N-acetyl-alpha-D-galactosamine</name>
        <dbReference type="ChEBI" id="CHEBI:67138"/>
    </ligand>
</feature>
<evidence type="ECO:0000256" key="1">
    <source>
        <dbReference type="ARBA" id="ARBA00004606"/>
    </source>
</evidence>
<evidence type="ECO:0000256" key="5">
    <source>
        <dbReference type="ARBA" id="ARBA00022692"/>
    </source>
</evidence>
<evidence type="ECO:0000256" key="6">
    <source>
        <dbReference type="ARBA" id="ARBA00022968"/>
    </source>
</evidence>
<keyword evidence="13" id="KW-1185">Reference proteome</keyword>
<evidence type="ECO:0000313" key="13">
    <source>
        <dbReference type="Proteomes" id="UP000694620"/>
    </source>
</evidence>
<dbReference type="GO" id="GO:0016758">
    <property type="term" value="F:hexosyltransferase activity"/>
    <property type="evidence" value="ECO:0007669"/>
    <property type="project" value="InterPro"/>
</dbReference>
<comment type="cofactor">
    <cofactor evidence="11">
        <name>Mn(2+)</name>
        <dbReference type="ChEBI" id="CHEBI:29035"/>
    </cofactor>
    <text evidence="11">Binds 1 Mn(2+) ion per subunit.</text>
</comment>
<evidence type="ECO:0000256" key="9">
    <source>
        <dbReference type="PIRSR" id="PIRSR605076-1"/>
    </source>
</evidence>
<dbReference type="Proteomes" id="UP000694620">
    <property type="component" value="Chromosome 9"/>
</dbReference>
<reference evidence="12" key="3">
    <citation type="submission" date="2025-09" db="UniProtKB">
        <authorList>
            <consortium name="Ensembl"/>
        </authorList>
    </citation>
    <scope>IDENTIFICATION</scope>
</reference>
<keyword evidence="5" id="KW-0812">Transmembrane</keyword>
<dbReference type="GeneTree" id="ENSGT00950000182858"/>
<evidence type="ECO:0000256" key="10">
    <source>
        <dbReference type="PIRSR" id="PIRSR605076-2"/>
    </source>
</evidence>
<dbReference type="AlphaFoldDB" id="A0A8C4TCF4"/>
<feature type="binding site" evidence="11">
    <location>
        <position position="169"/>
    </location>
    <ligand>
        <name>Mn(2+)</name>
        <dbReference type="ChEBI" id="CHEBI:29035"/>
    </ligand>
</feature>
<dbReference type="Ensembl" id="ENSECRT00000030245.1">
    <property type="protein sequence ID" value="ENSECRP00000029616.1"/>
    <property type="gene ID" value="ENSECRG00000020083.1"/>
</dbReference>
<evidence type="ECO:0000313" key="12">
    <source>
        <dbReference type="Ensembl" id="ENSECRP00000029616.1"/>
    </source>
</evidence>
<keyword evidence="11" id="KW-0479">Metal-binding</keyword>
<dbReference type="PANTHER" id="PTHR10462:SF49">
    <property type="entry name" value="GLOBOSIDE ALPHA-1,3-N-ACETYLGALACTOSAMINYLTRANSFERASE 1"/>
    <property type="match status" value="1"/>
</dbReference>
<keyword evidence="11" id="KW-0464">Manganese</keyword>
<feature type="binding site" evidence="10">
    <location>
        <begin position="167"/>
        <end position="169"/>
    </location>
    <ligand>
        <name>UDP-N-acetyl-alpha-D-galactosamine</name>
        <dbReference type="ChEBI" id="CHEBI:67138"/>
    </ligand>
</feature>
<dbReference type="CDD" id="cd02515">
    <property type="entry name" value="Glyco_transf_6"/>
    <property type="match status" value="1"/>
</dbReference>
<reference evidence="12" key="1">
    <citation type="submission" date="2021-06" db="EMBL/GenBank/DDBJ databases">
        <authorList>
            <consortium name="Wellcome Sanger Institute Data Sharing"/>
        </authorList>
    </citation>
    <scope>NUCLEOTIDE SEQUENCE [LARGE SCALE GENOMIC DNA]</scope>
</reference>
<evidence type="ECO:0000256" key="3">
    <source>
        <dbReference type="ARBA" id="ARBA00022676"/>
    </source>
</evidence>
<dbReference type="GO" id="GO:0005975">
    <property type="term" value="P:carbohydrate metabolic process"/>
    <property type="evidence" value="ECO:0007669"/>
    <property type="project" value="InterPro"/>
</dbReference>
<feature type="binding site" evidence="11">
    <location>
        <position position="167"/>
    </location>
    <ligand>
        <name>Mn(2+)</name>
        <dbReference type="ChEBI" id="CHEBI:29035"/>
    </ligand>
</feature>
<evidence type="ECO:0000256" key="2">
    <source>
        <dbReference type="ARBA" id="ARBA00010413"/>
    </source>
</evidence>
<protein>
    <submittedName>
        <fullName evidence="12">Globoside alpha-1,3-N-acetylgalactosaminyltransferase 1, like 9</fullName>
    </submittedName>
</protein>
<dbReference type="PANTHER" id="PTHR10462">
    <property type="entry name" value="GLYCOSYLTRANSFERASE-RELATED"/>
    <property type="match status" value="1"/>
</dbReference>
<feature type="binding site" evidence="10">
    <location>
        <position position="259"/>
    </location>
    <ligand>
        <name>an alpha-L-fucosyl-(1-&gt;2)-beta-D-galactosyl derivative</name>
        <dbReference type="ChEBI" id="CHEBI:140327"/>
    </ligand>
</feature>
<dbReference type="FunFam" id="3.90.550.10:FF:000022">
    <property type="entry name" value="Histo-blood group ABO system transferase"/>
    <property type="match status" value="1"/>
</dbReference>
<evidence type="ECO:0000256" key="7">
    <source>
        <dbReference type="ARBA" id="ARBA00022989"/>
    </source>
</evidence>
<feature type="binding site" evidence="10">
    <location>
        <position position="189"/>
    </location>
    <ligand>
        <name>an alpha-L-fucosyl-(1-&gt;2)-beta-D-galactosyl derivative</name>
        <dbReference type="ChEBI" id="CHEBI:140327"/>
    </ligand>
</feature>
<evidence type="ECO:0000256" key="8">
    <source>
        <dbReference type="ARBA" id="ARBA00023136"/>
    </source>
</evidence>
<feature type="active site" description="Nucleophile" evidence="9">
    <location>
        <position position="259"/>
    </location>
</feature>
<organism evidence="12 13">
    <name type="scientific">Erpetoichthys calabaricus</name>
    <name type="common">Rope fish</name>
    <name type="synonym">Calamoichthys calabaricus</name>
    <dbReference type="NCBI Taxonomy" id="27687"/>
    <lineage>
        <taxon>Eukaryota</taxon>
        <taxon>Metazoa</taxon>
        <taxon>Chordata</taxon>
        <taxon>Craniata</taxon>
        <taxon>Vertebrata</taxon>
        <taxon>Euteleostomi</taxon>
        <taxon>Actinopterygii</taxon>
        <taxon>Polypteriformes</taxon>
        <taxon>Polypteridae</taxon>
        <taxon>Erpetoichthys</taxon>
    </lineage>
</organism>
<keyword evidence="3" id="KW-0328">Glycosyltransferase</keyword>
<dbReference type="GO" id="GO:0031982">
    <property type="term" value="C:vesicle"/>
    <property type="evidence" value="ECO:0007669"/>
    <property type="project" value="TreeGrafter"/>
</dbReference>
<dbReference type="GO" id="GO:0046872">
    <property type="term" value="F:metal ion binding"/>
    <property type="evidence" value="ECO:0007669"/>
    <property type="project" value="UniProtKB-KW"/>
</dbReference>
<accession>A0A8C4TCF4</accession>
<dbReference type="InterPro" id="IPR005076">
    <property type="entry name" value="Glyco_trans_6"/>
</dbReference>
<dbReference type="SUPFAM" id="SSF53448">
    <property type="entry name" value="Nucleotide-diphospho-sugar transferases"/>
    <property type="match status" value="1"/>
</dbReference>
<keyword evidence="8" id="KW-0472">Membrane</keyword>